<evidence type="ECO:0000256" key="3">
    <source>
        <dbReference type="ARBA" id="ARBA00022741"/>
    </source>
</evidence>
<evidence type="ECO:0000259" key="5">
    <source>
        <dbReference type="PROSITE" id="PS50893"/>
    </source>
</evidence>
<evidence type="ECO:0000313" key="7">
    <source>
        <dbReference type="Proteomes" id="UP000778951"/>
    </source>
</evidence>
<dbReference type="SMART" id="SM00382">
    <property type="entry name" value="AAA"/>
    <property type="match status" value="1"/>
</dbReference>
<dbReference type="PANTHER" id="PTHR43335:SF4">
    <property type="entry name" value="ABC TRANSPORTER, ATP-BINDING PROTEIN"/>
    <property type="match status" value="1"/>
</dbReference>
<dbReference type="EMBL" id="JAATLM010000001">
    <property type="protein sequence ID" value="NIZ69840.1"/>
    <property type="molecule type" value="Genomic_DNA"/>
</dbReference>
<dbReference type="GO" id="GO:0016887">
    <property type="term" value="F:ATP hydrolysis activity"/>
    <property type="evidence" value="ECO:0007669"/>
    <property type="project" value="InterPro"/>
</dbReference>
<protein>
    <submittedName>
        <fullName evidence="6">ABC transporter ATP-binding protein</fullName>
    </submittedName>
</protein>
<dbReference type="PROSITE" id="PS50893">
    <property type="entry name" value="ABC_TRANSPORTER_2"/>
    <property type="match status" value="1"/>
</dbReference>
<feature type="domain" description="ABC transporter" evidence="5">
    <location>
        <begin position="4"/>
        <end position="235"/>
    </location>
</feature>
<reference evidence="6" key="1">
    <citation type="submission" date="2020-03" db="EMBL/GenBank/DDBJ databases">
        <title>Spirochaetal bacteria isolated from arthropods constitute a novel genus Entomospira genus novum within the order Spirochaetales.</title>
        <authorList>
            <person name="Grana-Miraglia L."/>
            <person name="Sikutova S."/>
            <person name="Fingerle V."/>
            <person name="Sing A."/>
            <person name="Castillo-Ramirez S."/>
            <person name="Margos G."/>
            <person name="Rudolf I."/>
        </authorList>
    </citation>
    <scope>NUCLEOTIDE SEQUENCE</scope>
    <source>
        <strain evidence="6">BR149</strain>
    </source>
</reference>
<comment type="caution">
    <text evidence="6">The sequence shown here is derived from an EMBL/GenBank/DDBJ whole genome shotgun (WGS) entry which is preliminary data.</text>
</comment>
<dbReference type="GO" id="GO:0005524">
    <property type="term" value="F:ATP binding"/>
    <property type="evidence" value="ECO:0007669"/>
    <property type="project" value="UniProtKB-KW"/>
</dbReference>
<dbReference type="PANTHER" id="PTHR43335">
    <property type="entry name" value="ABC TRANSPORTER, ATP-BINDING PROTEIN"/>
    <property type="match status" value="1"/>
</dbReference>
<dbReference type="Proteomes" id="UP000778951">
    <property type="component" value="Unassembled WGS sequence"/>
</dbReference>
<name>A0A968GJI4_9SPIO</name>
<dbReference type="CDD" id="cd03230">
    <property type="entry name" value="ABC_DR_subfamily_A"/>
    <property type="match status" value="1"/>
</dbReference>
<keyword evidence="4 6" id="KW-0067">ATP-binding</keyword>
<evidence type="ECO:0000256" key="1">
    <source>
        <dbReference type="ARBA" id="ARBA00005417"/>
    </source>
</evidence>
<proteinExistence type="inferred from homology"/>
<evidence type="ECO:0000313" key="6">
    <source>
        <dbReference type="EMBL" id="NIZ69840.1"/>
    </source>
</evidence>
<comment type="similarity">
    <text evidence="1">Belongs to the ABC transporter superfamily.</text>
</comment>
<dbReference type="InterPro" id="IPR003439">
    <property type="entry name" value="ABC_transporter-like_ATP-bd"/>
</dbReference>
<evidence type="ECO:0000256" key="2">
    <source>
        <dbReference type="ARBA" id="ARBA00022448"/>
    </source>
</evidence>
<dbReference type="Pfam" id="PF00005">
    <property type="entry name" value="ABC_tran"/>
    <property type="match status" value="1"/>
</dbReference>
<accession>A0A968GJI4</accession>
<keyword evidence="3" id="KW-0547">Nucleotide-binding</keyword>
<dbReference type="InterPro" id="IPR003593">
    <property type="entry name" value="AAA+_ATPase"/>
</dbReference>
<sequence>MMIISIEHVEKFYGNHQALADLSFSLKKGEVIGFLGINGAGKSTLMNILAGYLAPTRGSITVDGVNFLENPIQRKALIGYLPEHPPLYKEMTTEEYLAFIAELRLPKANKQQRLIAVQKVVEKLSLQKVQCRLIGQLSKGFRQRVGIASTLLGAPSLLIWDEPTAGLDPQQLQEIHTLIKELKAHHTILLSSHMLHEIESLCDRIIILDQGKIIASATPKEIKQRLQASQPIHIEFATQEEANLTQFLEEHLPPNTSYHLKKDSQNITAIVQITNQSLGDWRVELWQMLRQSPWTILAFTPHSMSLEESFLQLVQSHKEQ</sequence>
<gene>
    <name evidence="6" type="ORF">HCT48_06400</name>
</gene>
<keyword evidence="7" id="KW-1185">Reference proteome</keyword>
<dbReference type="RefSeq" id="WP_167695917.1">
    <property type="nucleotide sequence ID" value="NZ_CP118181.1"/>
</dbReference>
<organism evidence="6 7">
    <name type="scientific">Entomospira culicis</name>
    <dbReference type="NCBI Taxonomy" id="2719989"/>
    <lineage>
        <taxon>Bacteria</taxon>
        <taxon>Pseudomonadati</taxon>
        <taxon>Spirochaetota</taxon>
        <taxon>Spirochaetia</taxon>
        <taxon>Spirochaetales</taxon>
        <taxon>Spirochaetaceae</taxon>
        <taxon>Entomospira</taxon>
    </lineage>
</organism>
<keyword evidence="2" id="KW-0813">Transport</keyword>
<evidence type="ECO:0000256" key="4">
    <source>
        <dbReference type="ARBA" id="ARBA00022840"/>
    </source>
</evidence>
<dbReference type="Gene3D" id="3.40.50.300">
    <property type="entry name" value="P-loop containing nucleotide triphosphate hydrolases"/>
    <property type="match status" value="1"/>
</dbReference>
<dbReference type="AlphaFoldDB" id="A0A968GJI4"/>
<dbReference type="SUPFAM" id="SSF52540">
    <property type="entry name" value="P-loop containing nucleoside triphosphate hydrolases"/>
    <property type="match status" value="1"/>
</dbReference>
<dbReference type="InterPro" id="IPR027417">
    <property type="entry name" value="P-loop_NTPase"/>
</dbReference>